<accession>A0A5N4CHF7</accession>
<dbReference type="Proteomes" id="UP000299084">
    <property type="component" value="Unassembled WGS sequence"/>
</dbReference>
<organism evidence="1 2">
    <name type="scientific">Camelus dromedarius</name>
    <name type="common">Dromedary</name>
    <name type="synonym">Arabian camel</name>
    <dbReference type="NCBI Taxonomy" id="9838"/>
    <lineage>
        <taxon>Eukaryota</taxon>
        <taxon>Metazoa</taxon>
        <taxon>Chordata</taxon>
        <taxon>Craniata</taxon>
        <taxon>Vertebrata</taxon>
        <taxon>Euteleostomi</taxon>
        <taxon>Mammalia</taxon>
        <taxon>Eutheria</taxon>
        <taxon>Laurasiatheria</taxon>
        <taxon>Artiodactyla</taxon>
        <taxon>Tylopoda</taxon>
        <taxon>Camelidae</taxon>
        <taxon>Camelus</taxon>
    </lineage>
</organism>
<protein>
    <submittedName>
        <fullName evidence="1">Uncharacterized protein</fullName>
    </submittedName>
</protein>
<dbReference type="EMBL" id="JWIN03000024">
    <property type="protein sequence ID" value="KAB1258336.1"/>
    <property type="molecule type" value="Genomic_DNA"/>
</dbReference>
<proteinExistence type="predicted"/>
<name>A0A5N4CHF7_CAMDR</name>
<gene>
    <name evidence="1" type="ORF">Cadr_000028555</name>
</gene>
<keyword evidence="2" id="KW-1185">Reference proteome</keyword>
<dbReference type="AlphaFoldDB" id="A0A5N4CHF7"/>
<evidence type="ECO:0000313" key="2">
    <source>
        <dbReference type="Proteomes" id="UP000299084"/>
    </source>
</evidence>
<evidence type="ECO:0000313" key="1">
    <source>
        <dbReference type="EMBL" id="KAB1258336.1"/>
    </source>
</evidence>
<comment type="caution">
    <text evidence="1">The sequence shown here is derived from an EMBL/GenBank/DDBJ whole genome shotgun (WGS) entry which is preliminary data.</text>
</comment>
<sequence>MDTSVCFLDMETVEKNSRDNIKLNSDVGHATQLPRWQESRGRDGAGIHEAAEHQKVPGAYQTRCAVFKQQDQKIQEGSP</sequence>
<reference evidence="1 2" key="1">
    <citation type="journal article" date="2019" name="Mol. Ecol. Resour.">
        <title>Improving Illumina assemblies with Hi-C and long reads: an example with the North African dromedary.</title>
        <authorList>
            <person name="Elbers J.P."/>
            <person name="Rogers M.F."/>
            <person name="Perelman P.L."/>
            <person name="Proskuryakova A.A."/>
            <person name="Serdyukova N.A."/>
            <person name="Johnson W.E."/>
            <person name="Horin P."/>
            <person name="Corander J."/>
            <person name="Murphy D."/>
            <person name="Burger P.A."/>
        </authorList>
    </citation>
    <scope>NUCLEOTIDE SEQUENCE [LARGE SCALE GENOMIC DNA]</scope>
    <source>
        <strain evidence="1">Drom800</strain>
        <tissue evidence="1">Blood</tissue>
    </source>
</reference>